<dbReference type="KEGG" id="mfo:Metfor_1613"/>
<dbReference type="Gene3D" id="3.40.50.261">
    <property type="entry name" value="Succinyl-CoA synthetase domains"/>
    <property type="match status" value="2"/>
</dbReference>
<comment type="catalytic activity">
    <reaction evidence="1">
        <text>acetate + ATP + CoA = acetyl-CoA + ADP + phosphate</text>
        <dbReference type="Rhea" id="RHEA:15081"/>
        <dbReference type="ChEBI" id="CHEBI:30089"/>
        <dbReference type="ChEBI" id="CHEBI:30616"/>
        <dbReference type="ChEBI" id="CHEBI:43474"/>
        <dbReference type="ChEBI" id="CHEBI:57287"/>
        <dbReference type="ChEBI" id="CHEBI:57288"/>
        <dbReference type="ChEBI" id="CHEBI:456216"/>
        <dbReference type="EC" id="6.2.1.13"/>
    </reaction>
</comment>
<dbReference type="InterPro" id="IPR032875">
    <property type="entry name" value="Succ_CoA_lig_flav_dom"/>
</dbReference>
<proteinExistence type="predicted"/>
<dbReference type="SUPFAM" id="SSF52210">
    <property type="entry name" value="Succinyl-CoA synthetase domains"/>
    <property type="match status" value="2"/>
</dbReference>
<gene>
    <name evidence="8" type="ordered locus">Metfor_1613</name>
</gene>
<evidence type="ECO:0000256" key="2">
    <source>
        <dbReference type="ARBA" id="ARBA00012957"/>
    </source>
</evidence>
<dbReference type="eggNOG" id="arCOG01340">
    <property type="taxonomic scope" value="Archaea"/>
</dbReference>
<dbReference type="PROSITE" id="PS50975">
    <property type="entry name" value="ATP_GRASP"/>
    <property type="match status" value="1"/>
</dbReference>
<dbReference type="EC" id="6.2.1.13" evidence="2"/>
<evidence type="ECO:0000256" key="4">
    <source>
        <dbReference type="ARBA" id="ARBA00022741"/>
    </source>
</evidence>
<evidence type="ECO:0000313" key="8">
    <source>
        <dbReference type="EMBL" id="AGB02643.1"/>
    </source>
</evidence>
<keyword evidence="5 6" id="KW-0067">ATP-binding</keyword>
<dbReference type="PANTHER" id="PTHR43334:SF1">
    <property type="entry name" value="3-HYDROXYPROPIONATE--COA LIGASE [ADP-FORMING]"/>
    <property type="match status" value="1"/>
</dbReference>
<sequence>MTRTLLSEAEGYALLAAHKIPVPNHSLTTTPEEAVRAADAIGYPVVMKVVSPEIVHKSDVGGVITGIGSGDAVRAAFTQIQDSTHSRAPDARITGILVEQQLSPGLELIIGGKIDPAFGRILTVGIGGKMVELLRDVSLRVLPVSDDEINDIVGELKGYPLITGYRDEPPRDKKALVRIIRSAADLFLSDLTLSEFDINPLVLYRDGACAVDARFYREDREIPLETVSSAGMDNSLLDISSIAVVGASQDPGKIGYAICRNLLTFPGSLYPVNPKSPMILGRQAYPDLASLPGKVDLAVIAIPAAGVPGVIEEAGKKKIPLSIIISSGFREGGGEGRNLEEDILAIAQRHGMRIMGPNCLGLMLPHKGINTTFDPVSPRPGRIAFISQSGAIITTIVDWSLPEEIGFSSVISVGNQADLTFEDFVRYAGDDPATRSIILYIEQIRFGKRFMDVVSRVSLTKPVVAIKSGASRLGQRAASSHTGSLAGSYEVYMAAFRQAGVIPARSIREAFQAAELLSSEGYPRGTRAIVITNAGGFAVLSSDYAERFGIDMVEFPSDLVSELDAVLPANWSRANPIDMVGDSSADRFARTFDIMIRRQDLWDIAFIVAVPSAISDPLRVANEIVRFSRHTHKMIVGCMIGGDSMKTPLRILRDSQIPNFPDLEDAFRTVGNICQHKCSSGFPGCRHG</sequence>
<dbReference type="Gene3D" id="3.30.1490.20">
    <property type="entry name" value="ATP-grasp fold, A domain"/>
    <property type="match status" value="1"/>
</dbReference>
<dbReference type="InterPro" id="IPR011761">
    <property type="entry name" value="ATP-grasp"/>
</dbReference>
<dbReference type="GO" id="GO:0046872">
    <property type="term" value="F:metal ion binding"/>
    <property type="evidence" value="ECO:0007669"/>
    <property type="project" value="InterPro"/>
</dbReference>
<reference evidence="8 9" key="2">
    <citation type="journal article" date="2014" name="Genome Announc.">
        <title>Complete Genome Sequence of Methanoregula formicica SMSPT, a Mesophilic Hydrogenotrophic Methanogen Isolated from a Methanogenic Upflow Anaerobic Sludge Blanket Reactor.</title>
        <authorList>
            <person name="Yamamoto K."/>
            <person name="Tamaki H."/>
            <person name="Cadillo-Quiroz H."/>
            <person name="Imachi H."/>
            <person name="Kyrpides N."/>
            <person name="Woyke T."/>
            <person name="Goodwin L."/>
            <person name="Zinder S.H."/>
            <person name="Kamagata Y."/>
            <person name="Liu W.T."/>
        </authorList>
    </citation>
    <scope>NUCLEOTIDE SEQUENCE [LARGE SCALE GENOMIC DNA]</scope>
    <source>
        <strain evidence="9">DSM 22288 / NBRC 105244 / SMSP</strain>
    </source>
</reference>
<keyword evidence="9" id="KW-1185">Reference proteome</keyword>
<dbReference type="SUPFAM" id="SSF56059">
    <property type="entry name" value="Glutathione synthetase ATP-binding domain-like"/>
    <property type="match status" value="1"/>
</dbReference>
<dbReference type="eggNOG" id="arCOG01338">
    <property type="taxonomic scope" value="Archaea"/>
</dbReference>
<dbReference type="AlphaFoldDB" id="L0HH53"/>
<dbReference type="InterPro" id="IPR003781">
    <property type="entry name" value="CoA-bd"/>
</dbReference>
<dbReference type="FunCoup" id="L0HH53">
    <property type="interactions" value="23"/>
</dbReference>
<dbReference type="GO" id="GO:0005524">
    <property type="term" value="F:ATP binding"/>
    <property type="evidence" value="ECO:0007669"/>
    <property type="project" value="UniProtKB-UniRule"/>
</dbReference>
<dbReference type="Proteomes" id="UP000010824">
    <property type="component" value="Chromosome"/>
</dbReference>
<dbReference type="InterPro" id="IPR016102">
    <property type="entry name" value="Succinyl-CoA_synth-like"/>
</dbReference>
<dbReference type="OrthoDB" id="18103at2157"/>
<keyword evidence="4 6" id="KW-0547">Nucleotide-binding</keyword>
<dbReference type="Gene3D" id="3.40.50.720">
    <property type="entry name" value="NAD(P)-binding Rossmann-like Domain"/>
    <property type="match status" value="1"/>
</dbReference>
<organism evidence="8 9">
    <name type="scientific">Methanoregula formicica (strain DSM 22288 / NBRC 105244 / SMSP)</name>
    <dbReference type="NCBI Taxonomy" id="593750"/>
    <lineage>
        <taxon>Archaea</taxon>
        <taxon>Methanobacteriati</taxon>
        <taxon>Methanobacteriota</taxon>
        <taxon>Stenosarchaea group</taxon>
        <taxon>Methanomicrobia</taxon>
        <taxon>Methanomicrobiales</taxon>
        <taxon>Methanoregulaceae</taxon>
        <taxon>Methanoregula</taxon>
    </lineage>
</organism>
<dbReference type="RefSeq" id="WP_015285606.1">
    <property type="nucleotide sequence ID" value="NC_019943.1"/>
</dbReference>
<dbReference type="Pfam" id="PF13549">
    <property type="entry name" value="ATP-grasp_5"/>
    <property type="match status" value="1"/>
</dbReference>
<evidence type="ECO:0000256" key="5">
    <source>
        <dbReference type="ARBA" id="ARBA00022840"/>
    </source>
</evidence>
<dbReference type="Pfam" id="PF13380">
    <property type="entry name" value="CoA_binding_2"/>
    <property type="match status" value="1"/>
</dbReference>
<evidence type="ECO:0000259" key="7">
    <source>
        <dbReference type="PROSITE" id="PS50975"/>
    </source>
</evidence>
<reference evidence="9" key="1">
    <citation type="submission" date="2011-12" db="EMBL/GenBank/DDBJ databases">
        <title>Complete sequence of Methanoregula formicicum SMSP.</title>
        <authorList>
            <person name="Lucas S."/>
            <person name="Han J."/>
            <person name="Lapidus A."/>
            <person name="Cheng J.-F."/>
            <person name="Goodwin L."/>
            <person name="Pitluck S."/>
            <person name="Peters L."/>
            <person name="Ovchinnikova G."/>
            <person name="Teshima H."/>
            <person name="Detter J.C."/>
            <person name="Han C."/>
            <person name="Tapia R."/>
            <person name="Land M."/>
            <person name="Hauser L."/>
            <person name="Kyrpides N."/>
            <person name="Ivanova N."/>
            <person name="Pagani I."/>
            <person name="Imachi H."/>
            <person name="Tamaki H."/>
            <person name="Sekiguchi Y."/>
            <person name="Kamagata Y."/>
            <person name="Cadillo-Quiroz H."/>
            <person name="Zinder S."/>
            <person name="Liu W.-T."/>
            <person name="Woyke T."/>
        </authorList>
    </citation>
    <scope>NUCLEOTIDE SEQUENCE [LARGE SCALE GENOMIC DNA]</scope>
    <source>
        <strain evidence="9">DSM 22288 / NBRC 105244 / SMSP</strain>
    </source>
</reference>
<dbReference type="FunFam" id="3.30.1490.20:FF:000020">
    <property type="entry name" value="Protein lysine acetyltransferase"/>
    <property type="match status" value="1"/>
</dbReference>
<dbReference type="InterPro" id="IPR043938">
    <property type="entry name" value="Ligase_CoA_dom"/>
</dbReference>
<dbReference type="Gene3D" id="3.30.470.20">
    <property type="entry name" value="ATP-grasp fold, B domain"/>
    <property type="match status" value="1"/>
</dbReference>
<evidence type="ECO:0000256" key="6">
    <source>
        <dbReference type="PROSITE-ProRule" id="PRU00409"/>
    </source>
</evidence>
<dbReference type="PANTHER" id="PTHR43334">
    <property type="entry name" value="ACETATE--COA LIGASE [ADP-FORMING]"/>
    <property type="match status" value="1"/>
</dbReference>
<dbReference type="InterPro" id="IPR036291">
    <property type="entry name" value="NAD(P)-bd_dom_sf"/>
</dbReference>
<name>L0HH53_METFS</name>
<evidence type="ECO:0000313" key="9">
    <source>
        <dbReference type="Proteomes" id="UP000010824"/>
    </source>
</evidence>
<dbReference type="InterPro" id="IPR051538">
    <property type="entry name" value="Acyl-CoA_Synth/Transferase"/>
</dbReference>
<dbReference type="GeneID" id="14308002"/>
<dbReference type="HOGENOM" id="CLU_007415_2_2_2"/>
<accession>L0HH53</accession>
<evidence type="ECO:0000256" key="1">
    <source>
        <dbReference type="ARBA" id="ARBA00001619"/>
    </source>
</evidence>
<feature type="domain" description="ATP-grasp" evidence="7">
    <location>
        <begin position="12"/>
        <end position="48"/>
    </location>
</feature>
<evidence type="ECO:0000256" key="3">
    <source>
        <dbReference type="ARBA" id="ARBA00022598"/>
    </source>
</evidence>
<keyword evidence="3" id="KW-0436">Ligase</keyword>
<dbReference type="SMART" id="SM00881">
    <property type="entry name" value="CoA_binding"/>
    <property type="match status" value="1"/>
</dbReference>
<dbReference type="SUPFAM" id="SSF51735">
    <property type="entry name" value="NAD(P)-binding Rossmann-fold domains"/>
    <property type="match status" value="1"/>
</dbReference>
<dbReference type="STRING" id="593750.Metfor_1613"/>
<protein>
    <recommendedName>
        <fullName evidence="2">acetate--CoA ligase (ADP-forming)</fullName>
        <ecNumber evidence="2">6.2.1.13</ecNumber>
    </recommendedName>
</protein>
<dbReference type="InterPro" id="IPR013815">
    <property type="entry name" value="ATP_grasp_subdomain_1"/>
</dbReference>
<dbReference type="Pfam" id="PF19045">
    <property type="entry name" value="Ligase_CoA_2"/>
    <property type="match status" value="1"/>
</dbReference>
<dbReference type="EMBL" id="CP003167">
    <property type="protein sequence ID" value="AGB02643.1"/>
    <property type="molecule type" value="Genomic_DNA"/>
</dbReference>
<dbReference type="Pfam" id="PF13607">
    <property type="entry name" value="Succ_CoA_lig"/>
    <property type="match status" value="1"/>
</dbReference>
<dbReference type="GO" id="GO:0043758">
    <property type="term" value="F:acetate-CoA ligase (ADP-forming) activity"/>
    <property type="evidence" value="ECO:0007669"/>
    <property type="project" value="UniProtKB-EC"/>
</dbReference>
<dbReference type="InParanoid" id="L0HH53"/>